<dbReference type="STRING" id="351679.A9255_18135"/>
<dbReference type="EMBL" id="NJAI01000001">
    <property type="protein sequence ID" value="PHM58313.1"/>
    <property type="molecule type" value="Genomic_DNA"/>
</dbReference>
<evidence type="ECO:0000313" key="2">
    <source>
        <dbReference type="EMBL" id="PHM58313.1"/>
    </source>
</evidence>
<dbReference type="Gene3D" id="3.90.550.20">
    <property type="match status" value="1"/>
</dbReference>
<reference evidence="2 4" key="2">
    <citation type="journal article" date="2017" name="Nat. Microbiol.">
        <title>Natural product diversity associated with the nematode symbionts Photorhabdus and Xenorhabdus.</title>
        <authorList>
            <person name="Tobias N.J."/>
            <person name="Wolff H."/>
            <person name="Djahanschiri B."/>
            <person name="Grundmann F."/>
            <person name="Kronenwerth M."/>
            <person name="Shi Y.M."/>
            <person name="Simonyi S."/>
            <person name="Grun P."/>
            <person name="Shapiro-Ilan D."/>
            <person name="Pidot S.J."/>
            <person name="Stinear T.P."/>
            <person name="Ebersberger I."/>
            <person name="Bode H.B."/>
        </authorList>
    </citation>
    <scope>NUCLEOTIDE SEQUENCE [LARGE SCALE GENOMIC DNA]</scope>
    <source>
        <strain evidence="2 4">DSM 17903</strain>
    </source>
</reference>
<name>A0A2G0QGF1_XENHO</name>
<dbReference type="Proteomes" id="UP000094600">
    <property type="component" value="Chromosome"/>
</dbReference>
<dbReference type="OrthoDB" id="9802987at2"/>
<reference evidence="1 3" key="1">
    <citation type="submission" date="2016-06" db="EMBL/GenBank/DDBJ databases">
        <title>Bacterial characters and pathogenicity of Xenorhabdus hominickii from an entomopathogenic nematode, Steinernema monticolum.</title>
        <authorList>
            <person name="Park Y."/>
            <person name="Kim Y."/>
        </authorList>
    </citation>
    <scope>NUCLEOTIDE SEQUENCE [LARGE SCALE GENOMIC DNA]</scope>
    <source>
        <strain evidence="1 3">ANU1</strain>
    </source>
</reference>
<dbReference type="Pfam" id="PF04488">
    <property type="entry name" value="Gly_transf_sug"/>
    <property type="match status" value="1"/>
</dbReference>
<dbReference type="InterPro" id="IPR007577">
    <property type="entry name" value="GlycoTrfase_DXD_sugar-bd_CS"/>
</dbReference>
<evidence type="ECO:0000313" key="1">
    <source>
        <dbReference type="EMBL" id="AOM42306.1"/>
    </source>
</evidence>
<dbReference type="AlphaFoldDB" id="A0A2G0QGF1"/>
<protein>
    <submittedName>
        <fullName evidence="2">Uncharacterized protein</fullName>
    </submittedName>
</protein>
<dbReference type="SUPFAM" id="SSF53448">
    <property type="entry name" value="Nucleotide-diphospho-sugar transferases"/>
    <property type="match status" value="1"/>
</dbReference>
<sequence>MNIPKKIHYFWTGNNISENDLKNIITMKYENPGFEVNIWGRSGDKSLILNTLRTLNFKFKQQDFDIGDIFGTENLFIYRDVEEAFSTLFQDAGIIYKSLIEYYKKNNNYNNIIKFKNFKENAKRYGEYPELMHYLHHVYHLHLNGDFRNYAASSDIVRLIILYTEGGIYLDTDVELTDTHIKYRKSEVFDKFTYNQEGEALRKNPDRKTARFEEVYFPPNLGFGDVTGRGWGKASIQDKKWNTIKKEQISEDHKINSFSSIILKNLFGNAIISARQYSTTIFDILLKMATEMKRNHFLLQINKTSKADKINAIEHKIKLYQDNLRIDKALKYYKTGKITLDKRCNLLDPIWRTGIDSSQPAKENSQLHIRQRRINKTLEMTGPGVYARYFGLSDIVPLPESLKINSKRSLLFKKVDASANWSAVDRYKKKK</sequence>
<accession>A0A2G0QGF1</accession>
<keyword evidence="3" id="KW-1185">Reference proteome</keyword>
<dbReference type="EMBL" id="CP016176">
    <property type="protein sequence ID" value="AOM42306.1"/>
    <property type="molecule type" value="Genomic_DNA"/>
</dbReference>
<evidence type="ECO:0000313" key="3">
    <source>
        <dbReference type="Proteomes" id="UP000094600"/>
    </source>
</evidence>
<gene>
    <name evidence="1" type="ORF">A9255_18135</name>
    <name evidence="2" type="ORF">Xhom_01332</name>
</gene>
<dbReference type="Proteomes" id="UP000225433">
    <property type="component" value="Unassembled WGS sequence"/>
</dbReference>
<proteinExistence type="predicted"/>
<evidence type="ECO:0000313" key="4">
    <source>
        <dbReference type="Proteomes" id="UP000225433"/>
    </source>
</evidence>
<organism evidence="2 4">
    <name type="scientific">Xenorhabdus hominickii</name>
    <dbReference type="NCBI Taxonomy" id="351679"/>
    <lineage>
        <taxon>Bacteria</taxon>
        <taxon>Pseudomonadati</taxon>
        <taxon>Pseudomonadota</taxon>
        <taxon>Gammaproteobacteria</taxon>
        <taxon>Enterobacterales</taxon>
        <taxon>Morganellaceae</taxon>
        <taxon>Xenorhabdus</taxon>
    </lineage>
</organism>
<dbReference type="InterPro" id="IPR029044">
    <property type="entry name" value="Nucleotide-diphossugar_trans"/>
</dbReference>
<dbReference type="RefSeq" id="WP_069317942.1">
    <property type="nucleotide sequence ID" value="NZ_CAWNQJ010000001.1"/>
</dbReference>
<dbReference type="KEGG" id="xho:A9255_18135"/>